<evidence type="ECO:0000256" key="6">
    <source>
        <dbReference type="ARBA" id="ARBA00023002"/>
    </source>
</evidence>
<keyword evidence="21" id="KW-1185">Reference proteome</keyword>
<evidence type="ECO:0000256" key="3">
    <source>
        <dbReference type="ARBA" id="ARBA00022548"/>
    </source>
</evidence>
<evidence type="ECO:0000256" key="7">
    <source>
        <dbReference type="ARBA" id="ARBA00023098"/>
    </source>
</evidence>
<feature type="domain" description="Glucose-methanol-choline oxidoreductase C-terminal" evidence="17">
    <location>
        <begin position="503"/>
        <end position="557"/>
    </location>
</feature>
<evidence type="ECO:0000313" key="19">
    <source>
        <dbReference type="EMBL" id="RYU65414.1"/>
    </source>
</evidence>
<evidence type="ECO:0000256" key="2">
    <source>
        <dbReference type="ARBA" id="ARBA00010790"/>
    </source>
</evidence>
<keyword evidence="16" id="KW-0732">Signal</keyword>
<evidence type="ECO:0000256" key="10">
    <source>
        <dbReference type="ARBA" id="ARBA00023235"/>
    </source>
</evidence>
<name>A0A4Q5KQG8_9GAMM</name>
<evidence type="ECO:0000313" key="21">
    <source>
        <dbReference type="Proteomes" id="UP000294166"/>
    </source>
</evidence>
<dbReference type="EMBL" id="SEZK01000053">
    <property type="protein sequence ID" value="RYU47855.1"/>
    <property type="molecule type" value="Genomic_DNA"/>
</dbReference>
<reference evidence="20 21" key="1">
    <citation type="submission" date="2019-02" db="EMBL/GenBank/DDBJ databases">
        <title>Genome sequences of Aliivibrio finisterrensis strains from farmed Atlantic salmon.</title>
        <authorList>
            <person name="Bowman J.P."/>
        </authorList>
    </citation>
    <scope>NUCLEOTIDE SEQUENCE [LARGE SCALE GENOMIC DNA]</scope>
    <source>
        <strain evidence="19 21">A21</strain>
        <strain evidence="18 20">A46</strain>
    </source>
</reference>
<dbReference type="EC" id="5.3.3.1" evidence="11"/>
<evidence type="ECO:0000256" key="14">
    <source>
        <dbReference type="ARBA" id="ARBA00049744"/>
    </source>
</evidence>
<evidence type="ECO:0000256" key="11">
    <source>
        <dbReference type="ARBA" id="ARBA00038856"/>
    </source>
</evidence>
<dbReference type="SUPFAM" id="SSF51905">
    <property type="entry name" value="FAD/NAD(P)-binding domain"/>
    <property type="match status" value="1"/>
</dbReference>
<protein>
    <recommendedName>
        <fullName evidence="14">Cholesterol oxidase</fullName>
        <ecNumber evidence="13">1.1.3.6</ecNumber>
        <ecNumber evidence="11">5.3.3.1</ecNumber>
    </recommendedName>
    <alternativeName>
        <fullName evidence="15">Cholesterol isomerase</fullName>
    </alternativeName>
</protein>
<evidence type="ECO:0000256" key="9">
    <source>
        <dbReference type="ARBA" id="ARBA00023221"/>
    </source>
</evidence>
<dbReference type="EC" id="1.1.3.6" evidence="13"/>
<evidence type="ECO:0000256" key="5">
    <source>
        <dbReference type="ARBA" id="ARBA00022827"/>
    </source>
</evidence>
<dbReference type="GO" id="GO:0016995">
    <property type="term" value="F:cholesterol oxidase activity"/>
    <property type="evidence" value="ECO:0007669"/>
    <property type="project" value="UniProtKB-EC"/>
</dbReference>
<feature type="chain" id="PRO_5020563371" description="Cholesterol oxidase" evidence="16">
    <location>
        <begin position="32"/>
        <end position="570"/>
    </location>
</feature>
<evidence type="ECO:0000259" key="17">
    <source>
        <dbReference type="Pfam" id="PF05199"/>
    </source>
</evidence>
<gene>
    <name evidence="19" type="ORF">ERW53_05860</name>
    <name evidence="18" type="ORF">ERW57_17975</name>
</gene>
<keyword evidence="4" id="KW-0285">Flavoprotein</keyword>
<dbReference type="AlphaFoldDB" id="A0A4Q5KQG8"/>
<dbReference type="InterPro" id="IPR007867">
    <property type="entry name" value="GMC_OxRtase_C"/>
</dbReference>
<evidence type="ECO:0000313" key="20">
    <source>
        <dbReference type="Proteomes" id="UP000294063"/>
    </source>
</evidence>
<evidence type="ECO:0000256" key="16">
    <source>
        <dbReference type="SAM" id="SignalP"/>
    </source>
</evidence>
<keyword evidence="6" id="KW-0560">Oxidoreductase</keyword>
<comment type="cofactor">
    <cofactor evidence="1">
        <name>FAD</name>
        <dbReference type="ChEBI" id="CHEBI:57692"/>
    </cofactor>
</comment>
<keyword evidence="8" id="KW-1207">Sterol metabolism</keyword>
<dbReference type="PROSITE" id="PS51318">
    <property type="entry name" value="TAT"/>
    <property type="match status" value="1"/>
</dbReference>
<feature type="signal peptide" evidence="16">
    <location>
        <begin position="1"/>
        <end position="31"/>
    </location>
</feature>
<keyword evidence="3" id="KW-0153">Cholesterol metabolism</keyword>
<dbReference type="Proteomes" id="UP000294166">
    <property type="component" value="Unassembled WGS sequence"/>
</dbReference>
<evidence type="ECO:0000256" key="4">
    <source>
        <dbReference type="ARBA" id="ARBA00022630"/>
    </source>
</evidence>
<accession>A0A4Q5KQG8</accession>
<evidence type="ECO:0000256" key="15">
    <source>
        <dbReference type="ARBA" id="ARBA00049778"/>
    </source>
</evidence>
<proteinExistence type="inferred from homology"/>
<dbReference type="PANTHER" id="PTHR47470">
    <property type="entry name" value="CHOLESTEROL OXIDASE"/>
    <property type="match status" value="1"/>
</dbReference>
<keyword evidence="9" id="KW-0753">Steroid metabolism</keyword>
<dbReference type="Gene3D" id="3.50.50.60">
    <property type="entry name" value="FAD/NAD(P)-binding domain"/>
    <property type="match status" value="1"/>
</dbReference>
<dbReference type="Gene3D" id="3.30.410.10">
    <property type="entry name" value="Cholesterol Oxidase, domain 2"/>
    <property type="match status" value="1"/>
</dbReference>
<comment type="pathway">
    <text evidence="12">Steroid metabolism; cholesterol degradation.</text>
</comment>
<keyword evidence="10" id="KW-0413">Isomerase</keyword>
<dbReference type="Proteomes" id="UP000294063">
    <property type="component" value="Unassembled WGS sequence"/>
</dbReference>
<dbReference type="InterPro" id="IPR052542">
    <property type="entry name" value="Cholesterol_Oxidase"/>
</dbReference>
<comment type="caution">
    <text evidence="18">The sequence shown here is derived from an EMBL/GenBank/DDBJ whole genome shotgun (WGS) entry which is preliminary data.</text>
</comment>
<comment type="similarity">
    <text evidence="2">Belongs to the GMC oxidoreductase family.</text>
</comment>
<dbReference type="InterPro" id="IPR036188">
    <property type="entry name" value="FAD/NAD-bd_sf"/>
</dbReference>
<evidence type="ECO:0000256" key="13">
    <source>
        <dbReference type="ARBA" id="ARBA00049723"/>
    </source>
</evidence>
<dbReference type="GO" id="GO:0008203">
    <property type="term" value="P:cholesterol metabolic process"/>
    <property type="evidence" value="ECO:0007669"/>
    <property type="project" value="UniProtKB-KW"/>
</dbReference>
<dbReference type="Pfam" id="PF05199">
    <property type="entry name" value="GMC_oxred_C"/>
    <property type="match status" value="1"/>
</dbReference>
<evidence type="ECO:0000313" key="18">
    <source>
        <dbReference type="EMBL" id="RYU47855.1"/>
    </source>
</evidence>
<keyword evidence="5" id="KW-0274">FAD</keyword>
<dbReference type="PANTHER" id="PTHR47470:SF1">
    <property type="entry name" value="FAD-DEPENDENT OXIDOREDUCTASE 2 FAD BINDING DOMAIN-CONTAINING PROTEIN"/>
    <property type="match status" value="1"/>
</dbReference>
<dbReference type="InterPro" id="IPR006311">
    <property type="entry name" value="TAT_signal"/>
</dbReference>
<dbReference type="RefSeq" id="WP_130049323.1">
    <property type="nucleotide sequence ID" value="NZ_SEZK01000053.1"/>
</dbReference>
<sequence length="570" mass="62613">MTNTNRRVFLKSCVATSVAAGVSVTSTSSHAFFFRPEKEKPIDQFKKLPKLEHYLPELFERPPQINGHLPVVIIGSGFGGAISAYRLGLAGVKTAVIERGNRWPNDSKRAVFAHDMLADKRMFWQRTKTTFPALTFDLPFLQSITPRSIEKFGGVLDVIDKPGENNQDGSDLLLGTAVGGGSVIYTGVMVIPKEEHFNKLYPSALSYKEMVDVYYPRVKSILKYSNMPKNVFASAPFKHCRDWNKEVSKAGYSPYLIEGNWNWDVIQQELKGKGLPSATIGLTNFGNSNGCKNDLGQNYIPLAEATGNVTFHHKHELTNIRMNGDIYELDIRELDAHGNIVQEKSITCDKLILSAGSYHTSRMLVRAKERGDLPDLNEHVGQNWGDNGNRMSFRQSLFGLPAGIAQASPSPTAIYVDEAGRSPVAAENWANAGIADVGISMMLSVTADFKNRGYFSYDASIDDAVLHYPKEKEKDATDALRAVNNKVARANWQRIGAQGFSDVIFTGAHPVGGMEMGKATDLFGRVHGYNGLYVIDGALIPGNNGCANPALTIAALAERNIENIISQDFS</sequence>
<evidence type="ECO:0000256" key="8">
    <source>
        <dbReference type="ARBA" id="ARBA00023166"/>
    </source>
</evidence>
<dbReference type="GO" id="GO:0004769">
    <property type="term" value="F:steroid Delta-isomerase activity"/>
    <property type="evidence" value="ECO:0007669"/>
    <property type="project" value="UniProtKB-EC"/>
</dbReference>
<evidence type="ECO:0000256" key="1">
    <source>
        <dbReference type="ARBA" id="ARBA00001974"/>
    </source>
</evidence>
<dbReference type="SUPFAM" id="SSF54373">
    <property type="entry name" value="FAD-linked reductases, C-terminal domain"/>
    <property type="match status" value="1"/>
</dbReference>
<dbReference type="EMBL" id="SEZN01000008">
    <property type="protein sequence ID" value="RYU65414.1"/>
    <property type="molecule type" value="Genomic_DNA"/>
</dbReference>
<organism evidence="18 20">
    <name type="scientific">Aliivibrio finisterrensis</name>
    <dbReference type="NCBI Taxonomy" id="511998"/>
    <lineage>
        <taxon>Bacteria</taxon>
        <taxon>Pseudomonadati</taxon>
        <taxon>Pseudomonadota</taxon>
        <taxon>Gammaproteobacteria</taxon>
        <taxon>Vibrionales</taxon>
        <taxon>Vibrionaceae</taxon>
        <taxon>Aliivibrio</taxon>
    </lineage>
</organism>
<evidence type="ECO:0000256" key="12">
    <source>
        <dbReference type="ARBA" id="ARBA00049645"/>
    </source>
</evidence>
<keyword evidence="7" id="KW-0443">Lipid metabolism</keyword>